<dbReference type="Pfam" id="PF02129">
    <property type="entry name" value="Peptidase_S15"/>
    <property type="match status" value="1"/>
</dbReference>
<name>A0A7M5XIQ6_9CNID</name>
<dbReference type="OrthoDB" id="10045791at2759"/>
<dbReference type="InterPro" id="IPR029058">
    <property type="entry name" value="AB_hydrolase_fold"/>
</dbReference>
<dbReference type="GeneID" id="136806622"/>
<dbReference type="Gene3D" id="3.40.50.1820">
    <property type="entry name" value="alpha/beta hydrolase"/>
    <property type="match status" value="1"/>
</dbReference>
<dbReference type="RefSeq" id="XP_066919312.1">
    <property type="nucleotide sequence ID" value="XM_067063211.1"/>
</dbReference>
<dbReference type="SMART" id="SM00939">
    <property type="entry name" value="PepX_C"/>
    <property type="match status" value="1"/>
</dbReference>
<dbReference type="Proteomes" id="UP000594262">
    <property type="component" value="Unplaced"/>
</dbReference>
<evidence type="ECO:0000313" key="4">
    <source>
        <dbReference type="Proteomes" id="UP000594262"/>
    </source>
</evidence>
<dbReference type="NCBIfam" id="TIGR00976">
    <property type="entry name" value="CocE_NonD"/>
    <property type="match status" value="1"/>
</dbReference>
<dbReference type="InterPro" id="IPR013736">
    <property type="entry name" value="Xaa-Pro_dipept_C"/>
</dbReference>
<dbReference type="GO" id="GO:0008239">
    <property type="term" value="F:dipeptidyl-peptidase activity"/>
    <property type="evidence" value="ECO:0007669"/>
    <property type="project" value="InterPro"/>
</dbReference>
<dbReference type="PANTHER" id="PTHR43056">
    <property type="entry name" value="PEPTIDASE S9 PROLYL OLIGOPEPTIDASE"/>
    <property type="match status" value="1"/>
</dbReference>
<reference evidence="3" key="1">
    <citation type="submission" date="2021-01" db="UniProtKB">
        <authorList>
            <consortium name="EnsemblMetazoa"/>
        </authorList>
    </citation>
    <scope>IDENTIFICATION</scope>
</reference>
<keyword evidence="1" id="KW-0378">Hydrolase</keyword>
<dbReference type="EnsemblMetazoa" id="CLYHEMT023656.1">
    <property type="protein sequence ID" value="CLYHEMP023656.1"/>
    <property type="gene ID" value="CLYHEMG023656"/>
</dbReference>
<evidence type="ECO:0000259" key="2">
    <source>
        <dbReference type="SMART" id="SM00939"/>
    </source>
</evidence>
<dbReference type="Pfam" id="PF08530">
    <property type="entry name" value="PepX_C"/>
    <property type="match status" value="1"/>
</dbReference>
<evidence type="ECO:0000313" key="3">
    <source>
        <dbReference type="EnsemblMetazoa" id="CLYHEMP023656.1"/>
    </source>
</evidence>
<dbReference type="InterPro" id="IPR005674">
    <property type="entry name" value="CocE/Ser_esterase"/>
</dbReference>
<feature type="domain" description="Xaa-Pro dipeptidyl-peptidase C-terminal" evidence="2">
    <location>
        <begin position="329"/>
        <end position="597"/>
    </location>
</feature>
<proteinExistence type="predicted"/>
<evidence type="ECO:0000256" key="1">
    <source>
        <dbReference type="ARBA" id="ARBA00022801"/>
    </source>
</evidence>
<dbReference type="SUPFAM" id="SSF49785">
    <property type="entry name" value="Galactose-binding domain-like"/>
    <property type="match status" value="1"/>
</dbReference>
<dbReference type="PANTHER" id="PTHR43056:SF10">
    <property type="entry name" value="COCE_NOND FAMILY, PUTATIVE (AFU_ORTHOLOGUE AFUA_7G00600)-RELATED"/>
    <property type="match status" value="1"/>
</dbReference>
<keyword evidence="4" id="KW-1185">Reference proteome</keyword>
<dbReference type="SUPFAM" id="SSF53474">
    <property type="entry name" value="alpha/beta-Hydrolases"/>
    <property type="match status" value="1"/>
</dbReference>
<protein>
    <recommendedName>
        <fullName evidence="2">Xaa-Pro dipeptidyl-peptidase C-terminal domain-containing protein</fullName>
    </recommendedName>
</protein>
<sequence>MSVNFEKLNFGKNSVTEVEHTTYTLSDGVQLGMKLWLPSSVDQTSYFSSLLTGDTEKLSNPIYSSEGSPFGQKFPCILEYLPYAKDSSMTLSRDHQRHPWMCSHGYVVLRVDLRGTGSSGGYYYGEYEQAEMDDCIELINWLSVQSWSNGCIGMYGKSWGGYNGLQMAYKQPEALKTTISLYLTDNRATDDVHHQGNTLIPNGLLSWSNFMYAINARPPHPKYFNDITAWKRFWLDRLENSCESFLGDWLAHQDPNDSFWKHGSVCHDYDKVKIPMLIIGGLGDAYLNAILRMAGKLNDASRFIMGPWVHDWPDVSVCGPNIDFLQLCLSWWNQHLKPEVQSQTLELPRLSFYLKDSHLANEVFSDAVGKWIGFPNWQKLLSDYEKATPDSLANSHLRYLYISSSMSVEYKKPTVTADKIELKPHALQGVNCGEWFTSDYGLPGDQAQANAYSACWKSEKLTNDFVFAGFSKFYVCISAEKAGSFNLQVRICDEFESGESTLITKGCLNLCNHENGWVGHFSGDETIFEIGLNCTGYTVKPGHCILISISPNYYPMMYPAINNQGLFVHPSKSCLIIQSTVGEESQPYLPFDKPKPLLELDCETTGEHKLQMSSEKVDHNSYLFKTTSDEGMTRFPHLGYECHSRTEEKYYTDELVTYASMDSINTIESNFDIGNNEKMKTFIEAYEEIKGDDRHFRIKEHLKVSMNGEMLVEKKNTRIIPRKYV</sequence>
<organism evidence="3 4">
    <name type="scientific">Clytia hemisphaerica</name>
    <dbReference type="NCBI Taxonomy" id="252671"/>
    <lineage>
        <taxon>Eukaryota</taxon>
        <taxon>Metazoa</taxon>
        <taxon>Cnidaria</taxon>
        <taxon>Hydrozoa</taxon>
        <taxon>Hydroidolina</taxon>
        <taxon>Leptothecata</taxon>
        <taxon>Obeliida</taxon>
        <taxon>Clytiidae</taxon>
        <taxon>Clytia</taxon>
    </lineage>
</organism>
<dbReference type="Gene3D" id="1.10.3020.10">
    <property type="entry name" value="alpha-amino acid ester hydrolase ( Helical cap domain)"/>
    <property type="match status" value="1"/>
</dbReference>
<dbReference type="InterPro" id="IPR008979">
    <property type="entry name" value="Galactose-bd-like_sf"/>
</dbReference>
<dbReference type="InterPro" id="IPR000383">
    <property type="entry name" value="Xaa-Pro-like_dom"/>
</dbReference>
<dbReference type="Gene3D" id="2.60.120.260">
    <property type="entry name" value="Galactose-binding domain-like"/>
    <property type="match status" value="1"/>
</dbReference>
<dbReference type="InterPro" id="IPR050585">
    <property type="entry name" value="Xaa-Pro_dipeptidyl-ppase/CocE"/>
</dbReference>
<accession>A0A7M5XIQ6</accession>
<dbReference type="AlphaFoldDB" id="A0A7M5XIQ6"/>